<gene>
    <name evidence="13" type="ORF">OKJ99_19665</name>
</gene>
<dbReference type="RefSeq" id="WP_326018045.1">
    <property type="nucleotide sequence ID" value="NZ_JAOZYC010000122.1"/>
</dbReference>
<dbReference type="InterPro" id="IPR050136">
    <property type="entry name" value="FA_oxidation_alpha_subunit"/>
</dbReference>
<evidence type="ECO:0000313" key="13">
    <source>
        <dbReference type="EMBL" id="MEB8339710.1"/>
    </source>
</evidence>
<proteinExistence type="inferred from homology"/>
<dbReference type="Pfam" id="PF02737">
    <property type="entry name" value="3HCDH_N"/>
    <property type="match status" value="1"/>
</dbReference>
<accession>A0ABU6F6S2</accession>
<evidence type="ECO:0000256" key="1">
    <source>
        <dbReference type="ARBA" id="ARBA00005005"/>
    </source>
</evidence>
<keyword evidence="5" id="KW-0560">Oxidoreductase</keyword>
<evidence type="ECO:0000256" key="9">
    <source>
        <dbReference type="ARBA" id="ARBA00023268"/>
    </source>
</evidence>
<evidence type="ECO:0000256" key="6">
    <source>
        <dbReference type="ARBA" id="ARBA00023027"/>
    </source>
</evidence>
<keyword evidence="7" id="KW-0443">Lipid metabolism</keyword>
<dbReference type="Proteomes" id="UP001354931">
    <property type="component" value="Unassembled WGS sequence"/>
</dbReference>
<dbReference type="Gene3D" id="1.10.1040.50">
    <property type="match status" value="1"/>
</dbReference>
<dbReference type="Pfam" id="PF00378">
    <property type="entry name" value="ECH_1"/>
    <property type="match status" value="1"/>
</dbReference>
<dbReference type="Gene3D" id="3.90.226.10">
    <property type="entry name" value="2-enoyl-CoA Hydratase, Chain A, domain 1"/>
    <property type="match status" value="1"/>
</dbReference>
<evidence type="ECO:0000313" key="14">
    <source>
        <dbReference type="Proteomes" id="UP001354931"/>
    </source>
</evidence>
<dbReference type="InterPro" id="IPR001753">
    <property type="entry name" value="Enoyl-CoA_hydra/iso"/>
</dbReference>
<evidence type="ECO:0000256" key="7">
    <source>
        <dbReference type="ARBA" id="ARBA00023098"/>
    </source>
</evidence>
<evidence type="ECO:0000259" key="12">
    <source>
        <dbReference type="Pfam" id="PF02737"/>
    </source>
</evidence>
<dbReference type="PANTHER" id="PTHR43612:SF3">
    <property type="entry name" value="TRIFUNCTIONAL ENZYME SUBUNIT ALPHA, MITOCHONDRIAL"/>
    <property type="match status" value="1"/>
</dbReference>
<dbReference type="Pfam" id="PF00725">
    <property type="entry name" value="3HCDH"/>
    <property type="match status" value="1"/>
</dbReference>
<evidence type="ECO:0000259" key="11">
    <source>
        <dbReference type="Pfam" id="PF00725"/>
    </source>
</evidence>
<dbReference type="SUPFAM" id="SSF51735">
    <property type="entry name" value="NAD(P)-binding Rossmann-fold domains"/>
    <property type="match status" value="1"/>
</dbReference>
<dbReference type="InterPro" id="IPR029045">
    <property type="entry name" value="ClpP/crotonase-like_dom_sf"/>
</dbReference>
<sequence length="727" mass="77624">MTQSTTIRWEQDDTGVVTLVLDDPNQSANTMNQAFKDSIAAIADRAEAELAANPDSIRGFVYTSAKKTFFAGGDLKDMMKAGPEDARSVFETGIGIKNSLRRIETLGKPVVAAINGAALGGGYEIALASHHRVALDAPGSKIGLPEVTLGLLPAGGGVTRTVRLMGIADALLKVLLQGTQYAPKRALENGLIHEVAATREEMIEKARAFIDANPESQQPWDKPGYRIPGGTPASPKLAANLPAFPANLKKQLNGAPYPAPRNILAAAVEGSQVDFENALAIEARYFTELVTGQTAKNMIQAFFFDLQAVNSGANRPKGIEPRKVQKVAVLGAGMMGAGIAYSCARAGIEVVLKDVSAEAAAKGKAYSEKLCAKAVKRGRTTQAKADALLARITPASDPQAVAGCDAVIEAVFEDPSLKHKVFQEIQDIVNPDALLCSNTSTLPITALSEGVERQADFIGLHFFSPVDKMPLVEIIKGARTGDEALARAFDLVRQINKTPIVVNDSRGFFTSRVIGHFINEGVAMVGEGVEPASVEQAAGQAGYPAKVLSLMDELTLTLPRKIREETKAAIIEAGGTWETHPAEAVIDRMVDEFGRPGRSGGAGFYEYGEDGRRAGLWTGLREHFTKPGTEIPFEDMQERMLFSESLDTVRLIEEGVLTSVADANIGSIFGIGFPGWTGGVLQYINGYEGGLPGFVARSRELAGRYGDRFLPPALLVEKAENGETFKD</sequence>
<keyword evidence="14" id="KW-1185">Reference proteome</keyword>
<feature type="domain" description="3-hydroxyacyl-CoA dehydrogenase C-terminal" evidence="11">
    <location>
        <begin position="507"/>
        <end position="607"/>
    </location>
</feature>
<evidence type="ECO:0000256" key="8">
    <source>
        <dbReference type="ARBA" id="ARBA00023239"/>
    </source>
</evidence>
<dbReference type="PANTHER" id="PTHR43612">
    <property type="entry name" value="TRIFUNCTIONAL ENZYME SUBUNIT ALPHA"/>
    <property type="match status" value="1"/>
</dbReference>
<protein>
    <submittedName>
        <fullName evidence="13">3-hydroxyacyl-CoA dehydrogenase NAD-binding domain-containing protein</fullName>
    </submittedName>
</protein>
<keyword evidence="6" id="KW-0520">NAD</keyword>
<dbReference type="InterPro" id="IPR036291">
    <property type="entry name" value="NAD(P)-bd_dom_sf"/>
</dbReference>
<evidence type="ECO:0000256" key="5">
    <source>
        <dbReference type="ARBA" id="ARBA00023002"/>
    </source>
</evidence>
<feature type="domain" description="3-hydroxyacyl-CoA dehydrogenase NAD binding" evidence="12">
    <location>
        <begin position="326"/>
        <end position="504"/>
    </location>
</feature>
<comment type="caution">
    <text evidence="13">The sequence shown here is derived from an EMBL/GenBank/DDBJ whole genome shotgun (WGS) entry which is preliminary data.</text>
</comment>
<dbReference type="SUPFAM" id="SSF48179">
    <property type="entry name" value="6-phosphogluconate dehydrogenase C-terminal domain-like"/>
    <property type="match status" value="2"/>
</dbReference>
<dbReference type="EMBL" id="JAOZYC010000122">
    <property type="protein sequence ID" value="MEB8339710.1"/>
    <property type="molecule type" value="Genomic_DNA"/>
</dbReference>
<dbReference type="CDD" id="cd06558">
    <property type="entry name" value="crotonase-like"/>
    <property type="match status" value="1"/>
</dbReference>
<evidence type="ECO:0000256" key="2">
    <source>
        <dbReference type="ARBA" id="ARBA00007005"/>
    </source>
</evidence>
<organism evidence="13 14">
    <name type="scientific">Streptomyces endophyticus</name>
    <dbReference type="NCBI Taxonomy" id="714166"/>
    <lineage>
        <taxon>Bacteria</taxon>
        <taxon>Bacillati</taxon>
        <taxon>Actinomycetota</taxon>
        <taxon>Actinomycetes</taxon>
        <taxon>Kitasatosporales</taxon>
        <taxon>Streptomycetaceae</taxon>
        <taxon>Streptomyces</taxon>
    </lineage>
</organism>
<reference evidence="13 14" key="1">
    <citation type="submission" date="2022-10" db="EMBL/GenBank/DDBJ databases">
        <authorList>
            <person name="Xie J."/>
            <person name="Shen N."/>
        </authorList>
    </citation>
    <scope>NUCLEOTIDE SEQUENCE [LARGE SCALE GENOMIC DNA]</scope>
    <source>
        <strain evidence="13 14">YIM65594</strain>
    </source>
</reference>
<dbReference type="SUPFAM" id="SSF52096">
    <property type="entry name" value="ClpP/crotonase"/>
    <property type="match status" value="1"/>
</dbReference>
<dbReference type="InterPro" id="IPR006176">
    <property type="entry name" value="3-OHacyl-CoA_DH_NAD-bd"/>
</dbReference>
<evidence type="ECO:0000256" key="10">
    <source>
        <dbReference type="ARBA" id="ARBA00049556"/>
    </source>
</evidence>
<dbReference type="InterPro" id="IPR006108">
    <property type="entry name" value="3HC_DH_C"/>
</dbReference>
<dbReference type="Gene3D" id="3.40.50.720">
    <property type="entry name" value="NAD(P)-binding Rossmann-like Domain"/>
    <property type="match status" value="1"/>
</dbReference>
<keyword evidence="9" id="KW-0511">Multifunctional enzyme</keyword>
<comment type="similarity">
    <text evidence="2">In the central section; belongs to the 3-hydroxyacyl-CoA dehydrogenase family.</text>
</comment>
<keyword evidence="3" id="KW-0276">Fatty acid metabolism</keyword>
<comment type="catalytic activity">
    <reaction evidence="10">
        <text>a (3S)-3-hydroxyacyl-CoA + NAD(+) = a 3-oxoacyl-CoA + NADH + H(+)</text>
        <dbReference type="Rhea" id="RHEA:22432"/>
        <dbReference type="ChEBI" id="CHEBI:15378"/>
        <dbReference type="ChEBI" id="CHEBI:57318"/>
        <dbReference type="ChEBI" id="CHEBI:57540"/>
        <dbReference type="ChEBI" id="CHEBI:57945"/>
        <dbReference type="ChEBI" id="CHEBI:90726"/>
        <dbReference type="EC" id="1.1.1.35"/>
    </reaction>
</comment>
<comment type="pathway">
    <text evidence="1">Lipid metabolism; fatty acid beta-oxidation.</text>
</comment>
<evidence type="ECO:0000256" key="4">
    <source>
        <dbReference type="ARBA" id="ARBA00022963"/>
    </source>
</evidence>
<evidence type="ECO:0000256" key="3">
    <source>
        <dbReference type="ARBA" id="ARBA00022832"/>
    </source>
</evidence>
<dbReference type="InterPro" id="IPR008927">
    <property type="entry name" value="6-PGluconate_DH-like_C_sf"/>
</dbReference>
<keyword evidence="8" id="KW-0456">Lyase</keyword>
<keyword evidence="4" id="KW-0442">Lipid degradation</keyword>
<name>A0ABU6F6S2_9ACTN</name>